<feature type="domain" description="Peptidase M16 N-terminal" evidence="4">
    <location>
        <begin position="43"/>
        <end position="186"/>
    </location>
</feature>
<dbReference type="InterPro" id="IPR011249">
    <property type="entry name" value="Metalloenz_LuxS/M16"/>
</dbReference>
<keyword evidence="2" id="KW-0809">Transit peptide</keyword>
<evidence type="ECO:0000313" key="6">
    <source>
        <dbReference type="EnsemblMetazoa" id="XP_625050"/>
    </source>
</evidence>
<name>A0A7M7R8Q3_APIME</name>
<dbReference type="OMA" id="APKFALY"/>
<keyword evidence="3" id="KW-0496">Mitochondrion</keyword>
<evidence type="ECO:0000256" key="3">
    <source>
        <dbReference type="ARBA" id="ARBA00023128"/>
    </source>
</evidence>
<dbReference type="Pfam" id="PF05193">
    <property type="entry name" value="Peptidase_M16_C"/>
    <property type="match status" value="1"/>
</dbReference>
<feature type="domain" description="Peptidase M16 C-terminal" evidence="5">
    <location>
        <begin position="193"/>
        <end position="365"/>
    </location>
</feature>
<dbReference type="OrthoDB" id="6369905at2759"/>
<dbReference type="InterPro" id="IPR007863">
    <property type="entry name" value="Peptidase_M16_C"/>
</dbReference>
<evidence type="ECO:0000313" key="7">
    <source>
        <dbReference type="Proteomes" id="UP000005203"/>
    </source>
</evidence>
<dbReference type="PANTHER" id="PTHR11851:SF226">
    <property type="entry name" value="CYTOCHROME B-C1 COMPLEX SUBUNIT 2, MITOCHONDRIAL"/>
    <property type="match status" value="1"/>
</dbReference>
<dbReference type="GO" id="GO:0005739">
    <property type="term" value="C:mitochondrion"/>
    <property type="evidence" value="ECO:0007669"/>
    <property type="project" value="UniProtKB-SubCell"/>
</dbReference>
<reference evidence="6" key="1">
    <citation type="submission" date="2021-01" db="UniProtKB">
        <authorList>
            <consortium name="EnsemblMetazoa"/>
        </authorList>
    </citation>
    <scope>IDENTIFICATION</scope>
    <source>
        <strain evidence="6">DH4</strain>
    </source>
</reference>
<dbReference type="GO" id="GO:0046872">
    <property type="term" value="F:metal ion binding"/>
    <property type="evidence" value="ECO:0007669"/>
    <property type="project" value="InterPro"/>
</dbReference>
<sequence>MVSSVVRSSLLYPTVRHYAVAATVSKCAALAPEIKVLNNKVTVAAYDNHAPIAQVSIVFRAGSRNETHDTQGTAHYLRIAAGLSTSCATSFAITRNIQQRGGNLITTVDRESIAYTLQITKNNLVDALQYLEFAATKQIFKPWEIADELPRLKYELFSLSDAVLILELLHKAAYRSGLGYSLFCPEYQLGKIGTESLQHFVNTWCTAPRCAVVGTGVSLSELTALGSNLSIESTDNTNEASKYYGGEIRKETGTDLTTVAIAVEGVSLKNEKDALACAILQRASGSGPRVKWGSSPSSLHKQISTAAGREPFCLSTFNASYTDSGLFGVVLCSTSNVAGFLTKAAYEWLKCFKLSDDDITRGKNILKTEILDAADNSLCLLESMQQQAVLKGKVSSPTSLANDIDKISASDVKDIADKLIKGKLSVAAIGNLKTVPYIDELK</sequence>
<keyword evidence="7" id="KW-1185">Reference proteome</keyword>
<dbReference type="Gene3D" id="3.30.830.10">
    <property type="entry name" value="Metalloenzyme, LuxS/M16 peptidase-like"/>
    <property type="match status" value="2"/>
</dbReference>
<dbReference type="FunFam" id="3.30.830.10:FF:000021">
    <property type="entry name" value="Cytochrome b-c1 complex subunit 2"/>
    <property type="match status" value="1"/>
</dbReference>
<evidence type="ECO:0000313" key="8">
    <source>
        <dbReference type="RefSeq" id="XP_625050.3"/>
    </source>
</evidence>
<evidence type="ECO:0000256" key="2">
    <source>
        <dbReference type="ARBA" id="ARBA00022946"/>
    </source>
</evidence>
<dbReference type="Pfam" id="PF00675">
    <property type="entry name" value="Peptidase_M16"/>
    <property type="match status" value="1"/>
</dbReference>
<accession>A0A7M7R8Q3</accession>
<gene>
    <name evidence="6" type="primary">552671</name>
    <name evidence="8" type="synonym">LOC552671</name>
</gene>
<accession>A0A8B9B302</accession>
<comment type="subcellular location">
    <subcellularLocation>
        <location evidence="1">Mitochondrion</location>
    </subcellularLocation>
</comment>
<dbReference type="KEGG" id="ame:552671"/>
<dbReference type="FunFam" id="3.30.830.10:FF:000039">
    <property type="entry name" value="Ubiquinol-cytochrome c reductase core subunit 2"/>
    <property type="match status" value="1"/>
</dbReference>
<dbReference type="InterPro" id="IPR050361">
    <property type="entry name" value="MPP/UQCRC_Complex"/>
</dbReference>
<organism evidence="6">
    <name type="scientific">Apis mellifera</name>
    <name type="common">Honeybee</name>
    <dbReference type="NCBI Taxonomy" id="7460"/>
    <lineage>
        <taxon>Eukaryota</taxon>
        <taxon>Metazoa</taxon>
        <taxon>Ecdysozoa</taxon>
        <taxon>Arthropoda</taxon>
        <taxon>Hexapoda</taxon>
        <taxon>Insecta</taxon>
        <taxon>Pterygota</taxon>
        <taxon>Neoptera</taxon>
        <taxon>Endopterygota</taxon>
        <taxon>Hymenoptera</taxon>
        <taxon>Apocrita</taxon>
        <taxon>Aculeata</taxon>
        <taxon>Apoidea</taxon>
        <taxon>Anthophila</taxon>
        <taxon>Apidae</taxon>
        <taxon>Apis</taxon>
    </lineage>
</organism>
<evidence type="ECO:0000256" key="1">
    <source>
        <dbReference type="ARBA" id="ARBA00004173"/>
    </source>
</evidence>
<protein>
    <submittedName>
        <fullName evidence="8">Cytochrome b-c1 complex subunit 2, mitochondrial</fullName>
    </submittedName>
</protein>
<dbReference type="Proteomes" id="UP000005203">
    <property type="component" value="Linkage group LG14"/>
</dbReference>
<dbReference type="AlphaFoldDB" id="A0A7M7R8Q3"/>
<dbReference type="SUPFAM" id="SSF63411">
    <property type="entry name" value="LuxS/MPP-like metallohydrolase"/>
    <property type="match status" value="2"/>
</dbReference>
<dbReference type="PANTHER" id="PTHR11851">
    <property type="entry name" value="METALLOPROTEASE"/>
    <property type="match status" value="1"/>
</dbReference>
<dbReference type="EnsemblMetazoa" id="XM_625047">
    <property type="protein sequence ID" value="XP_625050"/>
    <property type="gene ID" value="LOC552671"/>
</dbReference>
<reference evidence="8" key="2">
    <citation type="submission" date="2025-04" db="UniProtKB">
        <authorList>
            <consortium name="RefSeq"/>
        </authorList>
    </citation>
    <scope>IDENTIFICATION</scope>
    <source>
        <strain evidence="8">DH4</strain>
        <tissue evidence="8">Whole body</tissue>
    </source>
</reference>
<dbReference type="GO" id="GO:0016020">
    <property type="term" value="C:membrane"/>
    <property type="evidence" value="ECO:0007669"/>
    <property type="project" value="UniProtKB-ARBA"/>
</dbReference>
<dbReference type="InterPro" id="IPR011765">
    <property type="entry name" value="Pept_M16_N"/>
</dbReference>
<dbReference type="RefSeq" id="XP_625050.3">
    <property type="nucleotide sequence ID" value="XM_625047.6"/>
</dbReference>
<evidence type="ECO:0000259" key="4">
    <source>
        <dbReference type="Pfam" id="PF00675"/>
    </source>
</evidence>
<proteinExistence type="predicted"/>
<evidence type="ECO:0000259" key="5">
    <source>
        <dbReference type="Pfam" id="PF05193"/>
    </source>
</evidence>